<name>A0A0G0W5G2_UNCKA</name>
<comment type="caution">
    <text evidence="2">The sequence shown here is derived from an EMBL/GenBank/DDBJ whole genome shotgun (WGS) entry which is preliminary data.</text>
</comment>
<feature type="transmembrane region" description="Helical" evidence="1">
    <location>
        <begin position="26"/>
        <end position="49"/>
    </location>
</feature>
<feature type="transmembrane region" description="Helical" evidence="1">
    <location>
        <begin position="55"/>
        <end position="72"/>
    </location>
</feature>
<dbReference type="EMBL" id="LCBF01000010">
    <property type="protein sequence ID" value="KKS07267.1"/>
    <property type="molecule type" value="Genomic_DNA"/>
</dbReference>
<dbReference type="AlphaFoldDB" id="A0A0G0W5G2"/>
<evidence type="ECO:0000313" key="3">
    <source>
        <dbReference type="Proteomes" id="UP000034544"/>
    </source>
</evidence>
<accession>A0A0G0W5G2</accession>
<sequence>MNKLPRIDGVSEWKYRLFDNSAQFKFWGLSFKPIWGVVLILLMFLAVLYTIVPSFVTGALALTAAFLVFNIAKKIWRNHKYHEEYVKPTRKNEEHIVETTLADRPYYKK</sequence>
<proteinExistence type="predicted"/>
<keyword evidence="1" id="KW-0812">Transmembrane</keyword>
<evidence type="ECO:0000256" key="1">
    <source>
        <dbReference type="SAM" id="Phobius"/>
    </source>
</evidence>
<reference evidence="2 3" key="1">
    <citation type="journal article" date="2015" name="Nature">
        <title>rRNA introns, odd ribosomes, and small enigmatic genomes across a large radiation of phyla.</title>
        <authorList>
            <person name="Brown C.T."/>
            <person name="Hug L.A."/>
            <person name="Thomas B.C."/>
            <person name="Sharon I."/>
            <person name="Castelle C.J."/>
            <person name="Singh A."/>
            <person name="Wilkins M.J."/>
            <person name="Williams K.H."/>
            <person name="Banfield J.F."/>
        </authorList>
    </citation>
    <scope>NUCLEOTIDE SEQUENCE [LARGE SCALE GENOMIC DNA]</scope>
</reference>
<evidence type="ECO:0000313" key="2">
    <source>
        <dbReference type="EMBL" id="KKS07267.1"/>
    </source>
</evidence>
<keyword evidence="1" id="KW-1133">Transmembrane helix</keyword>
<keyword evidence="1" id="KW-0472">Membrane</keyword>
<organism evidence="2 3">
    <name type="scientific">candidate division WWE3 bacterium GW2011_GWE1_41_27</name>
    <dbReference type="NCBI Taxonomy" id="1619131"/>
    <lineage>
        <taxon>Bacteria</taxon>
        <taxon>Katanobacteria</taxon>
    </lineage>
</organism>
<protein>
    <submittedName>
        <fullName evidence="2">Uncharacterized protein</fullName>
    </submittedName>
</protein>
<dbReference type="Proteomes" id="UP000034544">
    <property type="component" value="Unassembled WGS sequence"/>
</dbReference>
<gene>
    <name evidence="2" type="ORF">UU59_C0010G0010</name>
</gene>